<dbReference type="Proteomes" id="UP000633278">
    <property type="component" value="Unassembled WGS sequence"/>
</dbReference>
<comment type="caution">
    <text evidence="7">Lacks conserved residue(s) required for the propagation of feature annotation.</text>
</comment>
<dbReference type="GO" id="GO:0004181">
    <property type="term" value="F:metallocarboxypeptidase activity"/>
    <property type="evidence" value="ECO:0007669"/>
    <property type="project" value="InterPro"/>
</dbReference>
<reference evidence="10" key="2">
    <citation type="submission" date="2020-09" db="EMBL/GenBank/DDBJ databases">
        <authorList>
            <person name="Sun Q."/>
            <person name="Zhou Y."/>
        </authorList>
    </citation>
    <scope>NUCLEOTIDE SEQUENCE</scope>
    <source>
        <strain evidence="10">CGMCC 1.15763</strain>
    </source>
</reference>
<dbReference type="GO" id="GO:0006508">
    <property type="term" value="P:proteolysis"/>
    <property type="evidence" value="ECO:0007669"/>
    <property type="project" value="UniProtKB-KW"/>
</dbReference>
<feature type="signal peptide" evidence="8">
    <location>
        <begin position="1"/>
        <end position="22"/>
    </location>
</feature>
<dbReference type="Gene3D" id="3.40.630.10">
    <property type="entry name" value="Zn peptidases"/>
    <property type="match status" value="1"/>
</dbReference>
<feature type="domain" description="Peptidase M14" evidence="9">
    <location>
        <begin position="51"/>
        <end position="379"/>
    </location>
</feature>
<accession>A0A917HZB6</accession>
<dbReference type="EMBL" id="BMJW01000001">
    <property type="protein sequence ID" value="GGG97053.1"/>
    <property type="molecule type" value="Genomic_DNA"/>
</dbReference>
<keyword evidence="6" id="KW-0482">Metalloprotease</keyword>
<evidence type="ECO:0000313" key="11">
    <source>
        <dbReference type="Proteomes" id="UP000633278"/>
    </source>
</evidence>
<keyword evidence="5" id="KW-0862">Zinc</keyword>
<evidence type="ECO:0000256" key="8">
    <source>
        <dbReference type="SAM" id="SignalP"/>
    </source>
</evidence>
<dbReference type="RefSeq" id="WP_188598523.1">
    <property type="nucleotide sequence ID" value="NZ_BMJW01000001.1"/>
</dbReference>
<evidence type="ECO:0000256" key="5">
    <source>
        <dbReference type="ARBA" id="ARBA00022833"/>
    </source>
</evidence>
<evidence type="ECO:0000256" key="7">
    <source>
        <dbReference type="PROSITE-ProRule" id="PRU01379"/>
    </source>
</evidence>
<name>A0A917HZB6_9FLAO</name>
<feature type="chain" id="PRO_5037299298" evidence="8">
    <location>
        <begin position="23"/>
        <end position="839"/>
    </location>
</feature>
<evidence type="ECO:0000256" key="4">
    <source>
        <dbReference type="ARBA" id="ARBA00022801"/>
    </source>
</evidence>
<keyword evidence="8" id="KW-0732">Signal</keyword>
<keyword evidence="11" id="KW-1185">Reference proteome</keyword>
<keyword evidence="3" id="KW-0645">Protease</keyword>
<dbReference type="PROSITE" id="PS52035">
    <property type="entry name" value="PEPTIDASE_M14"/>
    <property type="match status" value="1"/>
</dbReference>
<dbReference type="InterPro" id="IPR029062">
    <property type="entry name" value="Class_I_gatase-like"/>
</dbReference>
<comment type="caution">
    <text evidence="10">The sequence shown here is derived from an EMBL/GenBank/DDBJ whole genome shotgun (WGS) entry which is preliminary data.</text>
</comment>
<dbReference type="AlphaFoldDB" id="A0A917HZB6"/>
<evidence type="ECO:0000256" key="3">
    <source>
        <dbReference type="ARBA" id="ARBA00022670"/>
    </source>
</evidence>
<dbReference type="PANTHER" id="PTHR11705:SF143">
    <property type="entry name" value="SLL0236 PROTEIN"/>
    <property type="match status" value="1"/>
</dbReference>
<dbReference type="SMART" id="SM00631">
    <property type="entry name" value="Zn_pept"/>
    <property type="match status" value="1"/>
</dbReference>
<evidence type="ECO:0000256" key="6">
    <source>
        <dbReference type="ARBA" id="ARBA00023049"/>
    </source>
</evidence>
<evidence type="ECO:0000256" key="1">
    <source>
        <dbReference type="ARBA" id="ARBA00001947"/>
    </source>
</evidence>
<reference evidence="10" key="1">
    <citation type="journal article" date="2014" name="Int. J. Syst. Evol. Microbiol.">
        <title>Complete genome sequence of Corynebacterium casei LMG S-19264T (=DSM 44701T), isolated from a smear-ripened cheese.</title>
        <authorList>
            <consortium name="US DOE Joint Genome Institute (JGI-PGF)"/>
            <person name="Walter F."/>
            <person name="Albersmeier A."/>
            <person name="Kalinowski J."/>
            <person name="Ruckert C."/>
        </authorList>
    </citation>
    <scope>NUCLEOTIDE SEQUENCE</scope>
    <source>
        <strain evidence="10">CGMCC 1.15763</strain>
    </source>
</reference>
<dbReference type="SUPFAM" id="SSF52317">
    <property type="entry name" value="Class I glutamine amidotransferase-like"/>
    <property type="match status" value="1"/>
</dbReference>
<dbReference type="GO" id="GO:0005615">
    <property type="term" value="C:extracellular space"/>
    <property type="evidence" value="ECO:0007669"/>
    <property type="project" value="TreeGrafter"/>
</dbReference>
<dbReference type="Pfam" id="PF00246">
    <property type="entry name" value="Peptidase_M14"/>
    <property type="match status" value="1"/>
</dbReference>
<gene>
    <name evidence="10" type="ORF">GCM10011416_13750</name>
</gene>
<proteinExistence type="inferred from homology"/>
<protein>
    <submittedName>
        <fullName evidence="10">Peptidase M14</fullName>
    </submittedName>
</protein>
<organism evidence="10 11">
    <name type="scientific">Polaribacter pacificus</name>
    <dbReference type="NCBI Taxonomy" id="1775173"/>
    <lineage>
        <taxon>Bacteria</taxon>
        <taxon>Pseudomonadati</taxon>
        <taxon>Bacteroidota</taxon>
        <taxon>Flavobacteriia</taxon>
        <taxon>Flavobacteriales</taxon>
        <taxon>Flavobacteriaceae</taxon>
    </lineage>
</organism>
<evidence type="ECO:0000259" key="9">
    <source>
        <dbReference type="PROSITE" id="PS52035"/>
    </source>
</evidence>
<comment type="similarity">
    <text evidence="2 7">Belongs to the peptidase M14 family.</text>
</comment>
<dbReference type="SUPFAM" id="SSF53187">
    <property type="entry name" value="Zn-dependent exopeptidases"/>
    <property type="match status" value="1"/>
</dbReference>
<dbReference type="InterPro" id="IPR000834">
    <property type="entry name" value="Peptidase_M14"/>
</dbReference>
<keyword evidence="4" id="KW-0378">Hydrolase</keyword>
<comment type="cofactor">
    <cofactor evidence="1">
        <name>Zn(2+)</name>
        <dbReference type="ChEBI" id="CHEBI:29105"/>
    </cofactor>
</comment>
<evidence type="ECO:0000256" key="2">
    <source>
        <dbReference type="ARBA" id="ARBA00005988"/>
    </source>
</evidence>
<dbReference type="GO" id="GO:0008270">
    <property type="term" value="F:zinc ion binding"/>
    <property type="evidence" value="ECO:0007669"/>
    <property type="project" value="InterPro"/>
</dbReference>
<dbReference type="PANTHER" id="PTHR11705">
    <property type="entry name" value="PROTEASE FAMILY M14 CARBOXYPEPTIDASE A,B"/>
    <property type="match status" value="1"/>
</dbReference>
<sequence>MKLTKPVFLLFFLFIISSAVQAQDYFFKDQAPFNKAIPTPEEFLGYPIGEQHTRHDQIVAYFYKLAEISDRAQIEVYGKTHENRKLVMLTVSSKENLSNLGTLKNEHLQFVNPDLNPKNYDKVPIFIQLGYNVHGNEPSSSEAALLTAYTLVASTNAEVLNYLNKSVIFIDPAINPDGRDRHTQWANQFKAKSLVSDNIDAEHNEAWPRGRSNHYWFDLNRDWLLAVHPESQGKLKWLHDWYPNVVTDFHEMGTNSNHFFEPMKPIGSLDPIMPKENYEDLNNLFATYFSSALDKIGSFYYTKESFDGTYPGYGSSYPDLQGGLALLFEQASSRGHVQDTDYGKITFAFTIRNQYTSGFATIKAAVENKAFLRKYQQTFFKTAMTQKAKTGFAGYEFGDDYDMNRNKAFVSQLLTHKIKVYKKGEKYVVPLKQPQHRMVQTMFETYRQYSDSVYYDASAWSVANFYNMKYKGLKSVKLGTEITTTKDLVNNPKIQRARYAYIIDWDDYNSPAVLYYMQAKGLTVASAFKPFSILTTSGKKSFNYGSLLIPISKQKKSEAEVYQIVLEAQTKYNVPIFGTNSGYSIKGIDLGSNNFRALSKPKVAMLIGEGINSLEAGEVWHLLDTRVDMPITKIRMASFRRANLDKYNTLVMVSGSYTELDSVQRQKLKDWAAKGNTIVSIAGGAKWLIDKKMVKESLTKKPKSKEETGTKRLPYVDAGEYAGRDRVGGIILEVDLDLTHPLGFGYRTAKMPVYKNNMVFLAPSKSPYATVAKYSKNPHIDGYITQKNLDVFIKPSASLLVSPIGRGRAVLFADNPNFRGAWYGTNKLFLNALFFGNKF</sequence>
<evidence type="ECO:0000313" key="10">
    <source>
        <dbReference type="EMBL" id="GGG97053.1"/>
    </source>
</evidence>